<protein>
    <recommendedName>
        <fullName evidence="3">PIN domain-containing protein</fullName>
    </recommendedName>
</protein>
<reference evidence="2" key="1">
    <citation type="submission" date="2017-01" db="EMBL/GenBank/DDBJ databases">
        <authorList>
            <person name="Varghese N."/>
            <person name="Submissions S."/>
        </authorList>
    </citation>
    <scope>NUCLEOTIDE SEQUENCE [LARGE SCALE GENOMIC DNA]</scope>
    <source>
        <strain evidence="2">ATCC 12950</strain>
    </source>
</reference>
<sequence length="149" mass="15869">MAERVKQRKRISPREHGSLVLDNEGLSRAATDRAMYVRLHAAHLDGRRVLTSAAILAEALIGTPRDAGVYRVLSGVVVEPVTREIGEQAGKLIGTAGTPTDQAVDSMVAATALAQEGPIVIVTSDVPHLTALTAGHERIQVVHVDKISR</sequence>
<evidence type="ECO:0000313" key="1">
    <source>
        <dbReference type="EMBL" id="SIR51069.1"/>
    </source>
</evidence>
<keyword evidence="2" id="KW-1185">Reference proteome</keyword>
<evidence type="ECO:0000313" key="2">
    <source>
        <dbReference type="Proteomes" id="UP000186096"/>
    </source>
</evidence>
<name>A0A1N7BI49_9ACTN</name>
<evidence type="ECO:0008006" key="3">
    <source>
        <dbReference type="Google" id="ProtNLM"/>
    </source>
</evidence>
<accession>A0A1N7BI49</accession>
<dbReference type="InterPro" id="IPR029060">
    <property type="entry name" value="PIN-like_dom_sf"/>
</dbReference>
<organism evidence="1 2">
    <name type="scientific">Microbispora rosea</name>
    <dbReference type="NCBI Taxonomy" id="58117"/>
    <lineage>
        <taxon>Bacteria</taxon>
        <taxon>Bacillati</taxon>
        <taxon>Actinomycetota</taxon>
        <taxon>Actinomycetes</taxon>
        <taxon>Streptosporangiales</taxon>
        <taxon>Streptosporangiaceae</taxon>
        <taxon>Microbispora</taxon>
    </lineage>
</organism>
<dbReference type="Gene3D" id="3.40.50.1010">
    <property type="entry name" value="5'-nuclease"/>
    <property type="match status" value="1"/>
</dbReference>
<proteinExistence type="predicted"/>
<dbReference type="Proteomes" id="UP000186096">
    <property type="component" value="Unassembled WGS sequence"/>
</dbReference>
<gene>
    <name evidence="1" type="ORF">SAMN05421833_1107</name>
</gene>
<dbReference type="AlphaFoldDB" id="A0A1N7BI49"/>
<dbReference type="SUPFAM" id="SSF88723">
    <property type="entry name" value="PIN domain-like"/>
    <property type="match status" value="1"/>
</dbReference>
<dbReference type="EMBL" id="FTNI01000010">
    <property type="protein sequence ID" value="SIR51069.1"/>
    <property type="molecule type" value="Genomic_DNA"/>
</dbReference>